<protein>
    <submittedName>
        <fullName evidence="1">Uncharacterized protein</fullName>
    </submittedName>
</protein>
<dbReference type="AlphaFoldDB" id="A0A067MEL6"/>
<dbReference type="HOGENOM" id="CLU_009568_0_1_1"/>
<dbReference type="EMBL" id="KL198039">
    <property type="protein sequence ID" value="KDQ14213.1"/>
    <property type="molecule type" value="Genomic_DNA"/>
</dbReference>
<dbReference type="Proteomes" id="UP000027195">
    <property type="component" value="Unassembled WGS sequence"/>
</dbReference>
<evidence type="ECO:0000313" key="2">
    <source>
        <dbReference type="Proteomes" id="UP000027195"/>
    </source>
</evidence>
<dbReference type="STRING" id="930990.A0A067MEL6"/>
<reference evidence="2" key="1">
    <citation type="journal article" date="2014" name="Proc. Natl. Acad. Sci. U.S.A.">
        <title>Extensive sampling of basidiomycete genomes demonstrates inadequacy of the white-rot/brown-rot paradigm for wood decay fungi.</title>
        <authorList>
            <person name="Riley R."/>
            <person name="Salamov A.A."/>
            <person name="Brown D.W."/>
            <person name="Nagy L.G."/>
            <person name="Floudas D."/>
            <person name="Held B.W."/>
            <person name="Levasseur A."/>
            <person name="Lombard V."/>
            <person name="Morin E."/>
            <person name="Otillar R."/>
            <person name="Lindquist E.A."/>
            <person name="Sun H."/>
            <person name="LaButti K.M."/>
            <person name="Schmutz J."/>
            <person name="Jabbour D."/>
            <person name="Luo H."/>
            <person name="Baker S.E."/>
            <person name="Pisabarro A.G."/>
            <person name="Walton J.D."/>
            <person name="Blanchette R.A."/>
            <person name="Henrissat B."/>
            <person name="Martin F."/>
            <person name="Cullen D."/>
            <person name="Hibbett D.S."/>
            <person name="Grigoriev I.V."/>
        </authorList>
    </citation>
    <scope>NUCLEOTIDE SEQUENCE [LARGE SCALE GENOMIC DNA]</scope>
    <source>
        <strain evidence="2">FD-172 SS1</strain>
    </source>
</reference>
<keyword evidence="2" id="KW-1185">Reference proteome</keyword>
<evidence type="ECO:0000313" key="1">
    <source>
        <dbReference type="EMBL" id="KDQ14213.1"/>
    </source>
</evidence>
<name>A0A067MEL6_BOTB1</name>
<dbReference type="PANTHER" id="PTHR33266">
    <property type="entry name" value="CHROMOSOME 15, WHOLE GENOME SHOTGUN SEQUENCE"/>
    <property type="match status" value="1"/>
</dbReference>
<gene>
    <name evidence="1" type="ORF">BOTBODRAFT_175000</name>
</gene>
<proteinExistence type="predicted"/>
<dbReference type="OrthoDB" id="107110at2759"/>
<organism evidence="1 2">
    <name type="scientific">Botryobasidium botryosum (strain FD-172 SS1)</name>
    <dbReference type="NCBI Taxonomy" id="930990"/>
    <lineage>
        <taxon>Eukaryota</taxon>
        <taxon>Fungi</taxon>
        <taxon>Dikarya</taxon>
        <taxon>Basidiomycota</taxon>
        <taxon>Agaricomycotina</taxon>
        <taxon>Agaricomycetes</taxon>
        <taxon>Cantharellales</taxon>
        <taxon>Botryobasidiaceae</taxon>
        <taxon>Botryobasidium</taxon>
    </lineage>
</organism>
<accession>A0A067MEL6</accession>
<dbReference type="PANTHER" id="PTHR33266:SF1">
    <property type="entry name" value="F-BOX DOMAIN-CONTAINING PROTEIN"/>
    <property type="match status" value="1"/>
</dbReference>
<sequence>MPYQHNNHLALYRTINNVKRRYDYSNTVAITQSSGAGKSRMVDEQAKFAFTIPFNLRPECDPEYISRDYYFPPPDVFARRHLADPEGIMDYEDLLAFYCIFFARLFYEVQQEVARSITFNHPHRELAALWREHLEQPGVRGNLYKNAGMDQGESKSIENILKDRAASQVGTDQQPLWYLARREAENQLGLLMDLIPDPEIEFSMGDGLAAEMAREKPAYGRNWESPVKLLFYFDEAQVLAKKDVVPDNEEHATIYDVLLWVFNQLRDYPIFAIFISTNTHAIHFPPPGPLAPSARWRGPDIRLQAPITETPFDCYPSPPIKSGEYSLKHVVRLEFMARFGRPLFWAVLKGAEPHKVDHLESRLVDLARAKLIGKFPVDQSHTNVSRNASLAIIDLRLLLDFMPGGVKTKATERELVANHMRTAFSIPSHYEYMHSGYPSEPILAEAAARQLFSFRSHTDTNPVLEILKRETRSGLLDMDERGEVTARVLLTDAYDRAIERECGRMPEQGCGDRPPHYSAGCKFETFIEELYERDAAQQFLDSQSDNTSGGLTLRKMLKDASVRFTHWTKLGDEAGITTSGMYAAFLKCTAFVSCTSQGTVNAAIPVLLRRSDPICEANMTGILVSIKRGMIARTPAALSISAKKIGFFPKQDTSGRPYVALVMELGVEGWMPLCAPGPSMIPKKKLRSSSSPAAHPRYTFHAYGCSDTVYKGIKLDERDDYMMLLATRSFLDEHARQDPNSLGLVRQMQPFWAQGSECYSWMEDGLLTGGVDGEARWEDRLPEYIEHDAE</sequence>
<dbReference type="InParanoid" id="A0A067MEL6"/>